<dbReference type="GO" id="GO:0005829">
    <property type="term" value="C:cytosol"/>
    <property type="evidence" value="ECO:0007669"/>
    <property type="project" value="TreeGrafter"/>
</dbReference>
<dbReference type="Gene3D" id="1.10.8.590">
    <property type="match status" value="1"/>
</dbReference>
<dbReference type="CDD" id="cd18093">
    <property type="entry name" value="SpoU-like_TrmJ"/>
    <property type="match status" value="1"/>
</dbReference>
<keyword evidence="3 7" id="KW-0808">Transferase</keyword>
<dbReference type="GO" id="GO:0160206">
    <property type="term" value="F:tRNA (cytidine(32)/uridine(32)-2'-O)-methyltransferase activity"/>
    <property type="evidence" value="ECO:0007669"/>
    <property type="project" value="UniProtKB-EC"/>
</dbReference>
<dbReference type="PANTHER" id="PTHR42786:SF7">
    <property type="entry name" value="TRNA_RRNA METHYLTRANSFERASE SPOU TYPE DOMAIN-CONTAINING PROTEIN"/>
    <property type="match status" value="1"/>
</dbReference>
<dbReference type="SUPFAM" id="SSF75217">
    <property type="entry name" value="alpha/beta knot"/>
    <property type="match status" value="1"/>
</dbReference>
<evidence type="ECO:0000259" key="6">
    <source>
        <dbReference type="Pfam" id="PF00588"/>
    </source>
</evidence>
<comment type="catalytic activity">
    <reaction evidence="5">
        <text>cytidine(32) in tRNA + S-adenosyl-L-methionine = 2'-O-methylcytidine(32) in tRNA + S-adenosyl-L-homocysteine + H(+)</text>
        <dbReference type="Rhea" id="RHEA:42932"/>
        <dbReference type="Rhea" id="RHEA-COMP:10288"/>
        <dbReference type="Rhea" id="RHEA-COMP:10289"/>
        <dbReference type="ChEBI" id="CHEBI:15378"/>
        <dbReference type="ChEBI" id="CHEBI:57856"/>
        <dbReference type="ChEBI" id="CHEBI:59789"/>
        <dbReference type="ChEBI" id="CHEBI:74495"/>
        <dbReference type="ChEBI" id="CHEBI:82748"/>
        <dbReference type="EC" id="2.1.1.200"/>
    </reaction>
</comment>
<dbReference type="PIRSF" id="PIRSF004808">
    <property type="entry name" value="LasT"/>
    <property type="match status" value="1"/>
</dbReference>
<dbReference type="AlphaFoldDB" id="A0A1H4IL32"/>
<keyword evidence="8" id="KW-1185">Reference proteome</keyword>
<dbReference type="Proteomes" id="UP000199064">
    <property type="component" value="Unassembled WGS sequence"/>
</dbReference>
<dbReference type="GO" id="GO:0002128">
    <property type="term" value="P:tRNA nucleoside ribose methylation"/>
    <property type="evidence" value="ECO:0007669"/>
    <property type="project" value="TreeGrafter"/>
</dbReference>
<accession>A0A1H4IL32</accession>
<dbReference type="EMBL" id="FNSL01000001">
    <property type="protein sequence ID" value="SEB34781.1"/>
    <property type="molecule type" value="Genomic_DNA"/>
</dbReference>
<evidence type="ECO:0000313" key="8">
    <source>
        <dbReference type="Proteomes" id="UP000199064"/>
    </source>
</evidence>
<comment type="subunit">
    <text evidence="5">Homodimer.</text>
</comment>
<dbReference type="GO" id="GO:0106339">
    <property type="term" value="F:tRNA (cytidine(32)-2'-O)-methyltransferase activity"/>
    <property type="evidence" value="ECO:0007669"/>
    <property type="project" value="RHEA"/>
</dbReference>
<dbReference type="Pfam" id="PF00588">
    <property type="entry name" value="SpoU_methylase"/>
    <property type="match status" value="1"/>
</dbReference>
<dbReference type="EC" id="2.1.1.200" evidence="5"/>
<evidence type="ECO:0000256" key="4">
    <source>
        <dbReference type="ARBA" id="ARBA00022691"/>
    </source>
</evidence>
<sequence>MAGTDKQQDMLAEGPAIILVEPQLGENIGMVARAMANFGLAELRLVSPRDGWPNEKARAAASRADHVIDAATVFETPADAVADLNFVLATTARPRDNFKPVRGPVEAAADLRNRFATGQKTGILFGRERWGLTNEEVALADEIVTFPVNPAFASLNIAQAVLLMSYEWIKTGDQAVRPPDSTLEPAEKLHIESLMGYLDRVLDERGYFRTEDKKPKMMENLRALFTRPGFTVEELAVLRGVLTSLEKFSPKNPRGSGAPDRG</sequence>
<gene>
    <name evidence="5" type="primary">trmJ</name>
    <name evidence="7" type="ORF">SAMN05216452_0132</name>
</gene>
<protein>
    <recommendedName>
        <fullName evidence="5">tRNA (cytidine/uridine-2'-O-)-methyltransferase TrmJ</fullName>
        <ecNumber evidence="5">2.1.1.200</ecNumber>
    </recommendedName>
    <alternativeName>
        <fullName evidence="5">tRNA (cytidine(32)/uridine(32)-2'-O)-methyltransferase</fullName>
    </alternativeName>
    <alternativeName>
        <fullName evidence="5">tRNA Cm32/Um32 methyltransferase</fullName>
    </alternativeName>
</protein>
<dbReference type="Gene3D" id="3.40.1280.10">
    <property type="match status" value="1"/>
</dbReference>
<keyword evidence="5" id="KW-0819">tRNA processing</keyword>
<dbReference type="RefSeq" id="WP_090325942.1">
    <property type="nucleotide sequence ID" value="NZ_FNSL01000001.1"/>
</dbReference>
<keyword evidence="4 5" id="KW-0949">S-adenosyl-L-methionine</keyword>
<dbReference type="InterPro" id="IPR004384">
    <property type="entry name" value="RNA_MeTrfase_TrmJ/LasT"/>
</dbReference>
<proteinExistence type="inferred from homology"/>
<reference evidence="8" key="1">
    <citation type="submission" date="2016-10" db="EMBL/GenBank/DDBJ databases">
        <authorList>
            <person name="Varghese N."/>
            <person name="Submissions S."/>
        </authorList>
    </citation>
    <scope>NUCLEOTIDE SEQUENCE [LARGE SCALE GENOMIC DNA]</scope>
    <source>
        <strain evidence="8">ES.061</strain>
    </source>
</reference>
<evidence type="ECO:0000313" key="7">
    <source>
        <dbReference type="EMBL" id="SEB34781.1"/>
    </source>
</evidence>
<evidence type="ECO:0000256" key="5">
    <source>
        <dbReference type="RuleBase" id="RU362024"/>
    </source>
</evidence>
<evidence type="ECO:0000256" key="1">
    <source>
        <dbReference type="ARBA" id="ARBA00007228"/>
    </source>
</evidence>
<dbReference type="GO" id="GO:0003723">
    <property type="term" value="F:RNA binding"/>
    <property type="evidence" value="ECO:0007669"/>
    <property type="project" value="InterPro"/>
</dbReference>
<keyword evidence="2 5" id="KW-0489">Methyltransferase</keyword>
<name>A0A1H4IL32_9HYPH</name>
<comment type="catalytic activity">
    <reaction evidence="5">
        <text>uridine(32) in tRNA + S-adenosyl-L-methionine = 2'-O-methyluridine(32) in tRNA + S-adenosyl-L-homocysteine + H(+)</text>
        <dbReference type="Rhea" id="RHEA:42936"/>
        <dbReference type="Rhea" id="RHEA-COMP:10107"/>
        <dbReference type="Rhea" id="RHEA-COMP:10290"/>
        <dbReference type="ChEBI" id="CHEBI:15378"/>
        <dbReference type="ChEBI" id="CHEBI:57856"/>
        <dbReference type="ChEBI" id="CHEBI:59789"/>
        <dbReference type="ChEBI" id="CHEBI:65315"/>
        <dbReference type="ChEBI" id="CHEBI:74478"/>
        <dbReference type="EC" id="2.1.1.200"/>
    </reaction>
</comment>
<dbReference type="InterPro" id="IPR029026">
    <property type="entry name" value="tRNA_m1G_MTases_N"/>
</dbReference>
<evidence type="ECO:0000256" key="2">
    <source>
        <dbReference type="ARBA" id="ARBA00022603"/>
    </source>
</evidence>
<keyword evidence="5" id="KW-0963">Cytoplasm</keyword>
<dbReference type="InterPro" id="IPR001537">
    <property type="entry name" value="SpoU_MeTrfase"/>
</dbReference>
<dbReference type="NCBIfam" id="TIGR00050">
    <property type="entry name" value="rRNA_methyl_1"/>
    <property type="match status" value="1"/>
</dbReference>
<organism evidence="7 8">
    <name type="scientific">Nitratireductor aquibiodomus</name>
    <dbReference type="NCBI Taxonomy" id="204799"/>
    <lineage>
        <taxon>Bacteria</taxon>
        <taxon>Pseudomonadati</taxon>
        <taxon>Pseudomonadota</taxon>
        <taxon>Alphaproteobacteria</taxon>
        <taxon>Hyphomicrobiales</taxon>
        <taxon>Phyllobacteriaceae</taxon>
        <taxon>Nitratireductor</taxon>
    </lineage>
</organism>
<comment type="function">
    <text evidence="5">Catalyzes the formation of 2'O-methylated cytidine (Cm32) or 2'O-methylated uridine (Um32) at position 32 in tRNA.</text>
</comment>
<feature type="domain" description="tRNA/rRNA methyltransferase SpoU type" evidence="6">
    <location>
        <begin position="16"/>
        <end position="166"/>
    </location>
</feature>
<evidence type="ECO:0000256" key="3">
    <source>
        <dbReference type="ARBA" id="ARBA00022679"/>
    </source>
</evidence>
<dbReference type="InterPro" id="IPR029028">
    <property type="entry name" value="Alpha/beta_knot_MTases"/>
</dbReference>
<comment type="similarity">
    <text evidence="1">Belongs to the class IV-like SAM-binding methyltransferase superfamily. RNA methyltransferase TrmH family.</text>
</comment>
<dbReference type="PANTHER" id="PTHR42786">
    <property type="entry name" value="TRNA/RRNA METHYLTRANSFERASE"/>
    <property type="match status" value="1"/>
</dbReference>
<comment type="subcellular location">
    <subcellularLocation>
        <location evidence="5">Cytoplasm</location>
    </subcellularLocation>
</comment>